<dbReference type="InterPro" id="IPR051312">
    <property type="entry name" value="Diverse_Substr_Oxidored"/>
</dbReference>
<sequence length="271" mass="29043">MYATTYHKPKTLAEAVELYGNSDEPSYLSGGHTLIPTLKSRLAAPAHLIDVRNIPELSGIEVTADKVIIGSATKHAVVAASKEIKAAIPALAGLAGSIGDVQVRHMGTIGGSTANNDPAADYPAAVLSLDAIVHTDRREIPAEEYFQGLYTTALEPGEILVRVEFKTPDIAGYAKFRNPASRYSMAAAFVSKHRDGHIRVAITGAGNEGVFRWTEAEELLTENFSAEALEGLTIDPSRMMGDMHAPTDYRAHLVAVMTRRAVQNLGGTHIL</sequence>
<dbReference type="KEGG" id="ngg:RG540_PA00540"/>
<keyword evidence="2" id="KW-0274">FAD</keyword>
<dbReference type="SMART" id="SM01092">
    <property type="entry name" value="CO_deh_flav_C"/>
    <property type="match status" value="1"/>
</dbReference>
<keyword evidence="3" id="KW-0560">Oxidoreductase</keyword>
<dbReference type="InterPro" id="IPR005107">
    <property type="entry name" value="CO_DH_flav_C"/>
</dbReference>
<evidence type="ECO:0000256" key="2">
    <source>
        <dbReference type="ARBA" id="ARBA00022827"/>
    </source>
</evidence>
<dbReference type="InterPro" id="IPR036683">
    <property type="entry name" value="CO_DH_flav_C_dom_sf"/>
</dbReference>
<evidence type="ECO:0000256" key="3">
    <source>
        <dbReference type="ARBA" id="ARBA00023002"/>
    </source>
</evidence>
<dbReference type="Gene3D" id="3.30.465.10">
    <property type="match status" value="1"/>
</dbReference>
<dbReference type="OrthoDB" id="9793944at2"/>
<dbReference type="PATRIC" id="fig|1028800.3.peg.4658"/>
<dbReference type="InterPro" id="IPR016167">
    <property type="entry name" value="FAD-bd_PCMH_sub1"/>
</dbReference>
<dbReference type="InterPro" id="IPR016169">
    <property type="entry name" value="FAD-bd_PCMH_sub2"/>
</dbReference>
<dbReference type="Proteomes" id="UP000028181">
    <property type="component" value="Plasmid pHAMBI540a"/>
</dbReference>
<dbReference type="InterPro" id="IPR036318">
    <property type="entry name" value="FAD-bd_PCMH-like_sf"/>
</dbReference>
<dbReference type="SUPFAM" id="SSF56176">
    <property type="entry name" value="FAD-binding/transporter-associated domain-like"/>
    <property type="match status" value="1"/>
</dbReference>
<evidence type="ECO:0000256" key="1">
    <source>
        <dbReference type="ARBA" id="ARBA00022630"/>
    </source>
</evidence>
<keyword evidence="1" id="KW-0285">Flavoprotein</keyword>
<dbReference type="PROSITE" id="PS51387">
    <property type="entry name" value="FAD_PCMH"/>
    <property type="match status" value="1"/>
</dbReference>
<dbReference type="RefSeq" id="WP_041363789.1">
    <property type="nucleotide sequence ID" value="NZ_HG938354.1"/>
</dbReference>
<evidence type="ECO:0000259" key="4">
    <source>
        <dbReference type="PROSITE" id="PS51387"/>
    </source>
</evidence>
<dbReference type="GO" id="GO:0016491">
    <property type="term" value="F:oxidoreductase activity"/>
    <property type="evidence" value="ECO:0007669"/>
    <property type="project" value="UniProtKB-KW"/>
</dbReference>
<dbReference type="PANTHER" id="PTHR42659">
    <property type="entry name" value="XANTHINE DEHYDROGENASE SUBUNIT C-RELATED"/>
    <property type="match status" value="1"/>
</dbReference>
<accession>A0A068SWX5</accession>
<dbReference type="Gene3D" id="3.30.43.10">
    <property type="entry name" value="Uridine Diphospho-n-acetylenolpyruvylglucosamine Reductase, domain 2"/>
    <property type="match status" value="1"/>
</dbReference>
<dbReference type="PANTHER" id="PTHR42659:SF2">
    <property type="entry name" value="XANTHINE DEHYDROGENASE SUBUNIT C-RELATED"/>
    <property type="match status" value="1"/>
</dbReference>
<keyword evidence="5" id="KW-0614">Plasmid</keyword>
<dbReference type="GeneID" id="24260653"/>
<dbReference type="Gene3D" id="3.30.390.50">
    <property type="entry name" value="CO dehydrogenase flavoprotein, C-terminal domain"/>
    <property type="match status" value="1"/>
</dbReference>
<keyword evidence="6" id="KW-1185">Reference proteome</keyword>
<feature type="domain" description="FAD-binding PCMH-type" evidence="4">
    <location>
        <begin position="1"/>
        <end position="170"/>
    </location>
</feature>
<dbReference type="AlphaFoldDB" id="A0A068SWX5"/>
<gene>
    <name evidence="5" type="ORF">RG540_PA00540</name>
</gene>
<dbReference type="EMBL" id="HG938354">
    <property type="protein sequence ID" value="CDN50733.1"/>
    <property type="molecule type" value="Genomic_DNA"/>
</dbReference>
<evidence type="ECO:0000313" key="5">
    <source>
        <dbReference type="EMBL" id="CDN50733.1"/>
    </source>
</evidence>
<dbReference type="InterPro" id="IPR016166">
    <property type="entry name" value="FAD-bd_PCMH"/>
</dbReference>
<dbReference type="InterPro" id="IPR002346">
    <property type="entry name" value="Mopterin_DH_FAD-bd"/>
</dbReference>
<organism evidence="5 6">
    <name type="scientific">Neorhizobium galegae bv. orientalis str. HAMBI 540</name>
    <dbReference type="NCBI Taxonomy" id="1028800"/>
    <lineage>
        <taxon>Bacteria</taxon>
        <taxon>Pseudomonadati</taxon>
        <taxon>Pseudomonadota</taxon>
        <taxon>Alphaproteobacteria</taxon>
        <taxon>Hyphomicrobiales</taxon>
        <taxon>Rhizobiaceae</taxon>
        <taxon>Rhizobium/Agrobacterium group</taxon>
        <taxon>Neorhizobium</taxon>
    </lineage>
</organism>
<dbReference type="eggNOG" id="COG1319">
    <property type="taxonomic scope" value="Bacteria"/>
</dbReference>
<name>A0A068SWX5_NEOGA</name>
<dbReference type="Pfam" id="PF00941">
    <property type="entry name" value="FAD_binding_5"/>
    <property type="match status" value="1"/>
</dbReference>
<proteinExistence type="predicted"/>
<dbReference type="SUPFAM" id="SSF55447">
    <property type="entry name" value="CO dehydrogenase flavoprotein C-terminal domain-like"/>
    <property type="match status" value="1"/>
</dbReference>
<reference evidence="6" key="1">
    <citation type="journal article" date="2014" name="BMC Genomics">
        <title>Genome sequencing of two Neorhizobium galegae strains reveals a noeT gene responsible for the unusual acetylation of the nodulation factors.</title>
        <authorList>
            <person name="Osterman J."/>
            <person name="Marsh J."/>
            <person name="Laine P.K."/>
            <person name="Zeng Z."/>
            <person name="Alatalo E."/>
            <person name="Sullivan J.T."/>
            <person name="Young J.P."/>
            <person name="Thomas-Oates J."/>
            <person name="Paulin L."/>
            <person name="Lindstrom K."/>
        </authorList>
    </citation>
    <scope>NUCLEOTIDE SEQUENCE [LARGE SCALE GENOMIC DNA]</scope>
    <source>
        <strain evidence="6">HAMBI 540</strain>
    </source>
</reference>
<geneLocation type="plasmid" evidence="6">
    <name>II</name>
</geneLocation>
<protein>
    <submittedName>
        <fullName evidence="5">Carbon monoxide dehydrogenase, medium subunit</fullName>
    </submittedName>
</protein>
<dbReference type="GO" id="GO:0071949">
    <property type="term" value="F:FAD binding"/>
    <property type="evidence" value="ECO:0007669"/>
    <property type="project" value="InterPro"/>
</dbReference>
<dbReference type="HOGENOM" id="CLU_058050_3_0_5"/>
<evidence type="ECO:0000313" key="6">
    <source>
        <dbReference type="Proteomes" id="UP000028181"/>
    </source>
</evidence>